<gene>
    <name evidence="1" type="ORF">FOF46_29510</name>
</gene>
<dbReference type="EMBL" id="VLNR01000115">
    <property type="protein sequence ID" value="TSE03368.1"/>
    <property type="molecule type" value="Genomic_DNA"/>
</dbReference>
<name>A0A554VAR9_9FLAO</name>
<dbReference type="RefSeq" id="WP_109436951.1">
    <property type="nucleotide sequence ID" value="NZ_CANLFO010000005.1"/>
</dbReference>
<dbReference type="Proteomes" id="UP000318833">
    <property type="component" value="Unassembled WGS sequence"/>
</dbReference>
<evidence type="ECO:0000313" key="1">
    <source>
        <dbReference type="EMBL" id="TSE03368.1"/>
    </source>
</evidence>
<accession>A0A554VAR9</accession>
<sequence>MKKKQLKKLKLNKNTISKIGAEKIQGGGTHPGYSTACDSSLNLECNLGCATGDCQTQGC</sequence>
<comment type="caution">
    <text evidence="1">The sequence shown here is derived from an EMBL/GenBank/DDBJ whole genome shotgun (WGS) entry which is preliminary data.</text>
</comment>
<proteinExistence type="predicted"/>
<keyword evidence="2" id="KW-1185">Reference proteome</keyword>
<dbReference type="AlphaFoldDB" id="A0A554VAR9"/>
<reference evidence="1 2" key="1">
    <citation type="submission" date="2019-07" db="EMBL/GenBank/DDBJ databases">
        <title>The draft genome sequence of Aquimarina algiphila M91.</title>
        <authorList>
            <person name="Meng X."/>
        </authorList>
    </citation>
    <scope>NUCLEOTIDE SEQUENCE [LARGE SCALE GENOMIC DNA]</scope>
    <source>
        <strain evidence="1 2">M91</strain>
    </source>
</reference>
<evidence type="ECO:0000313" key="2">
    <source>
        <dbReference type="Proteomes" id="UP000318833"/>
    </source>
</evidence>
<organism evidence="1 2">
    <name type="scientific">Aquimarina algiphila</name>
    <dbReference type="NCBI Taxonomy" id="2047982"/>
    <lineage>
        <taxon>Bacteria</taxon>
        <taxon>Pseudomonadati</taxon>
        <taxon>Bacteroidota</taxon>
        <taxon>Flavobacteriia</taxon>
        <taxon>Flavobacteriales</taxon>
        <taxon>Flavobacteriaceae</taxon>
        <taxon>Aquimarina</taxon>
    </lineage>
</organism>
<protein>
    <submittedName>
        <fullName evidence="1">Uncharacterized protein</fullName>
    </submittedName>
</protein>